<sequence>MTDIKKGGKYIRILGFVVGICCLVFGLIDILREHVGTGIYSMILGVMVLINEMPIQPIADKLSFIFGDHRVRGIIYCLRMYFTHYNWAPLTEK</sequence>
<proteinExistence type="predicted"/>
<dbReference type="EMBL" id="JANTQA010000023">
    <property type="protein sequence ID" value="KAJ3443844.1"/>
    <property type="molecule type" value="Genomic_DNA"/>
</dbReference>
<feature type="transmembrane region" description="Helical" evidence="1">
    <location>
        <begin position="37"/>
        <end position="55"/>
    </location>
</feature>
<accession>A0AAV7ZVA8</accession>
<reference evidence="2" key="1">
    <citation type="submission" date="2022-08" db="EMBL/GenBank/DDBJ databases">
        <title>Novel sulphate-reducing endosymbionts in the free-living metamonad Anaeramoeba.</title>
        <authorList>
            <person name="Jerlstrom-Hultqvist J."/>
            <person name="Cepicka I."/>
            <person name="Gallot-Lavallee L."/>
            <person name="Salas-Leiva D."/>
            <person name="Curtis B.A."/>
            <person name="Zahonova K."/>
            <person name="Pipaliya S."/>
            <person name="Dacks J."/>
            <person name="Roger A.J."/>
        </authorList>
    </citation>
    <scope>NUCLEOTIDE SEQUENCE</scope>
    <source>
        <strain evidence="2">Busselton2</strain>
    </source>
</reference>
<gene>
    <name evidence="2" type="ORF">M0812_09689</name>
</gene>
<keyword evidence="1" id="KW-1133">Transmembrane helix</keyword>
<keyword evidence="1" id="KW-0812">Transmembrane</keyword>
<protein>
    <submittedName>
        <fullName evidence="2">Uncharacterized protein</fullName>
    </submittedName>
</protein>
<feature type="transmembrane region" description="Helical" evidence="1">
    <location>
        <begin position="12"/>
        <end position="31"/>
    </location>
</feature>
<dbReference type="AlphaFoldDB" id="A0AAV7ZVA8"/>
<organism evidence="2 3">
    <name type="scientific">Anaeramoeba flamelloides</name>
    <dbReference type="NCBI Taxonomy" id="1746091"/>
    <lineage>
        <taxon>Eukaryota</taxon>
        <taxon>Metamonada</taxon>
        <taxon>Anaeramoebidae</taxon>
        <taxon>Anaeramoeba</taxon>
    </lineage>
</organism>
<evidence type="ECO:0000313" key="3">
    <source>
        <dbReference type="Proteomes" id="UP001146793"/>
    </source>
</evidence>
<evidence type="ECO:0000256" key="1">
    <source>
        <dbReference type="SAM" id="Phobius"/>
    </source>
</evidence>
<dbReference type="Proteomes" id="UP001146793">
    <property type="component" value="Unassembled WGS sequence"/>
</dbReference>
<comment type="caution">
    <text evidence="2">The sequence shown here is derived from an EMBL/GenBank/DDBJ whole genome shotgun (WGS) entry which is preliminary data.</text>
</comment>
<name>A0AAV7ZVA8_9EUKA</name>
<keyword evidence="1" id="KW-0472">Membrane</keyword>
<evidence type="ECO:0000313" key="2">
    <source>
        <dbReference type="EMBL" id="KAJ3443844.1"/>
    </source>
</evidence>